<evidence type="ECO:0000313" key="1">
    <source>
        <dbReference type="EMBL" id="TFK61901.1"/>
    </source>
</evidence>
<organism evidence="1 2">
    <name type="scientific">Pluteus cervinus</name>
    <dbReference type="NCBI Taxonomy" id="181527"/>
    <lineage>
        <taxon>Eukaryota</taxon>
        <taxon>Fungi</taxon>
        <taxon>Dikarya</taxon>
        <taxon>Basidiomycota</taxon>
        <taxon>Agaricomycotina</taxon>
        <taxon>Agaricomycetes</taxon>
        <taxon>Agaricomycetidae</taxon>
        <taxon>Agaricales</taxon>
        <taxon>Pluteineae</taxon>
        <taxon>Pluteaceae</taxon>
        <taxon>Pluteus</taxon>
    </lineage>
</organism>
<reference evidence="1 2" key="1">
    <citation type="journal article" date="2019" name="Nat. Ecol. Evol.">
        <title>Megaphylogeny resolves global patterns of mushroom evolution.</title>
        <authorList>
            <person name="Varga T."/>
            <person name="Krizsan K."/>
            <person name="Foldi C."/>
            <person name="Dima B."/>
            <person name="Sanchez-Garcia M."/>
            <person name="Sanchez-Ramirez S."/>
            <person name="Szollosi G.J."/>
            <person name="Szarkandi J.G."/>
            <person name="Papp V."/>
            <person name="Albert L."/>
            <person name="Andreopoulos W."/>
            <person name="Angelini C."/>
            <person name="Antonin V."/>
            <person name="Barry K.W."/>
            <person name="Bougher N.L."/>
            <person name="Buchanan P."/>
            <person name="Buyck B."/>
            <person name="Bense V."/>
            <person name="Catcheside P."/>
            <person name="Chovatia M."/>
            <person name="Cooper J."/>
            <person name="Damon W."/>
            <person name="Desjardin D."/>
            <person name="Finy P."/>
            <person name="Geml J."/>
            <person name="Haridas S."/>
            <person name="Hughes K."/>
            <person name="Justo A."/>
            <person name="Karasinski D."/>
            <person name="Kautmanova I."/>
            <person name="Kiss B."/>
            <person name="Kocsube S."/>
            <person name="Kotiranta H."/>
            <person name="LaButti K.M."/>
            <person name="Lechner B.E."/>
            <person name="Liimatainen K."/>
            <person name="Lipzen A."/>
            <person name="Lukacs Z."/>
            <person name="Mihaltcheva S."/>
            <person name="Morgado L.N."/>
            <person name="Niskanen T."/>
            <person name="Noordeloos M.E."/>
            <person name="Ohm R.A."/>
            <person name="Ortiz-Santana B."/>
            <person name="Ovrebo C."/>
            <person name="Racz N."/>
            <person name="Riley R."/>
            <person name="Savchenko A."/>
            <person name="Shiryaev A."/>
            <person name="Soop K."/>
            <person name="Spirin V."/>
            <person name="Szebenyi C."/>
            <person name="Tomsovsky M."/>
            <person name="Tulloss R.E."/>
            <person name="Uehling J."/>
            <person name="Grigoriev I.V."/>
            <person name="Vagvolgyi C."/>
            <person name="Papp T."/>
            <person name="Martin F.M."/>
            <person name="Miettinen O."/>
            <person name="Hibbett D.S."/>
            <person name="Nagy L.G."/>
        </authorList>
    </citation>
    <scope>NUCLEOTIDE SEQUENCE [LARGE SCALE GENOMIC DNA]</scope>
    <source>
        <strain evidence="1 2">NL-1719</strain>
    </source>
</reference>
<proteinExistence type="predicted"/>
<sequence>MSKKGAKQVKEMPSYQTRDVVLGKVRGYPPWPGMVVDPDGVPPGVAKERPAAKKIPFYCVRFFPTGDFAWLSPQDISKLQTHEIESYINEPYRKSGDLLNGYRIALDPTKWEEEQAQNAAVDEEPSDEVDQLASEEDEDGESKKSAKSKKRKRESDAATASSKAKKAPKSKVEPTKKSTGGKGRKNGTKSKAMVESEDEGDQAEAEGEDEPAGSSRKASPPPTKKTKRDKEDEGDDASSLDPEANKVREWRHRLQKTFLSNKQVPKNEDMPGLDQLFTTVENYEQMNIHYLSHSKIGKVMRHIAILEVEKVPRDAEFHFRDRAKALVDKWHQILNANKPNGSENGGLVSERKDDKEEGVTSATAALDLNGKTEAISALSGGLPADASLADITMDDS</sequence>
<accession>A0ACD3A8N0</accession>
<keyword evidence="2" id="KW-1185">Reference proteome</keyword>
<dbReference type="Proteomes" id="UP000308600">
    <property type="component" value="Unassembled WGS sequence"/>
</dbReference>
<name>A0ACD3A8N0_9AGAR</name>
<evidence type="ECO:0000313" key="2">
    <source>
        <dbReference type="Proteomes" id="UP000308600"/>
    </source>
</evidence>
<protein>
    <submittedName>
        <fullName evidence="1">Tudor/PWWP/MBT</fullName>
    </submittedName>
</protein>
<gene>
    <name evidence="1" type="ORF">BDN72DRAFT_419957</name>
</gene>
<dbReference type="EMBL" id="ML208621">
    <property type="protein sequence ID" value="TFK61901.1"/>
    <property type="molecule type" value="Genomic_DNA"/>
</dbReference>